<dbReference type="Gene3D" id="1.10.1520.10">
    <property type="entry name" value="Ribonuclease III domain"/>
    <property type="match status" value="1"/>
</dbReference>
<evidence type="ECO:0000256" key="10">
    <source>
        <dbReference type="ARBA" id="ARBA00022723"/>
    </source>
</evidence>
<evidence type="ECO:0000256" key="3">
    <source>
        <dbReference type="ARBA" id="ARBA00010183"/>
    </source>
</evidence>
<dbReference type="GO" id="GO:0042802">
    <property type="term" value="F:identical protein binding"/>
    <property type="evidence" value="ECO:0007669"/>
    <property type="project" value="UniProtKB-ARBA"/>
</dbReference>
<keyword evidence="9 15" id="KW-0540">Nuclease</keyword>
<dbReference type="FunFam" id="3.30.160.20:FF:000003">
    <property type="entry name" value="Ribonuclease 3"/>
    <property type="match status" value="1"/>
</dbReference>
<comment type="cofactor">
    <cofactor evidence="15">
        <name>Mg(2+)</name>
        <dbReference type="ChEBI" id="CHEBI:18420"/>
    </cofactor>
</comment>
<keyword evidence="15" id="KW-0699">rRNA-binding</keyword>
<dbReference type="GO" id="GO:0046872">
    <property type="term" value="F:metal ion binding"/>
    <property type="evidence" value="ECO:0007669"/>
    <property type="project" value="UniProtKB-KW"/>
</dbReference>
<dbReference type="EC" id="3.1.26.3" evidence="15"/>
<name>A0A4R2GUQ4_9HYPH</name>
<dbReference type="GO" id="GO:0019843">
    <property type="term" value="F:rRNA binding"/>
    <property type="evidence" value="ECO:0007669"/>
    <property type="project" value="UniProtKB-KW"/>
</dbReference>
<reference evidence="18 19" key="1">
    <citation type="submission" date="2019-03" db="EMBL/GenBank/DDBJ databases">
        <title>Genomic Encyclopedia of Type Strains, Phase IV (KMG-IV): sequencing the most valuable type-strain genomes for metagenomic binning, comparative biology and taxonomic classification.</title>
        <authorList>
            <person name="Goeker M."/>
        </authorList>
    </citation>
    <scope>NUCLEOTIDE SEQUENCE [LARGE SCALE GENOMIC DNA]</scope>
    <source>
        <strain evidence="18 19">DSM 22958</strain>
    </source>
</reference>
<comment type="similarity">
    <text evidence="3">Belongs to the ribonuclease III family.</text>
</comment>
<dbReference type="GO" id="GO:0008033">
    <property type="term" value="P:tRNA processing"/>
    <property type="evidence" value="ECO:0007669"/>
    <property type="project" value="UniProtKB-KW"/>
</dbReference>
<evidence type="ECO:0000256" key="4">
    <source>
        <dbReference type="ARBA" id="ARBA00011738"/>
    </source>
</evidence>
<comment type="subcellular location">
    <subcellularLocation>
        <location evidence="2 15">Cytoplasm</location>
    </subcellularLocation>
</comment>
<evidence type="ECO:0000256" key="2">
    <source>
        <dbReference type="ARBA" id="ARBA00004496"/>
    </source>
</evidence>
<comment type="caution">
    <text evidence="18">The sequence shown here is derived from an EMBL/GenBank/DDBJ whole genome shotgun (WGS) entry which is preliminary data.</text>
</comment>
<dbReference type="PROSITE" id="PS50137">
    <property type="entry name" value="DS_RBD"/>
    <property type="match status" value="1"/>
</dbReference>
<dbReference type="InterPro" id="IPR036389">
    <property type="entry name" value="RNase_III_sf"/>
</dbReference>
<dbReference type="GO" id="GO:0010468">
    <property type="term" value="P:regulation of gene expression"/>
    <property type="evidence" value="ECO:0007669"/>
    <property type="project" value="TreeGrafter"/>
</dbReference>
<dbReference type="PANTHER" id="PTHR11207:SF0">
    <property type="entry name" value="RIBONUCLEASE 3"/>
    <property type="match status" value="1"/>
</dbReference>
<keyword evidence="11 15" id="KW-0255">Endonuclease</keyword>
<evidence type="ECO:0000259" key="16">
    <source>
        <dbReference type="PROSITE" id="PS50137"/>
    </source>
</evidence>
<dbReference type="SUPFAM" id="SSF69065">
    <property type="entry name" value="RNase III domain-like"/>
    <property type="match status" value="1"/>
</dbReference>
<keyword evidence="12 15" id="KW-0378">Hydrolase</keyword>
<dbReference type="Proteomes" id="UP000294881">
    <property type="component" value="Unassembled WGS sequence"/>
</dbReference>
<dbReference type="SMART" id="SM00358">
    <property type="entry name" value="DSRM"/>
    <property type="match status" value="1"/>
</dbReference>
<dbReference type="AlphaFoldDB" id="A0A4R2GUQ4"/>
<dbReference type="PANTHER" id="PTHR11207">
    <property type="entry name" value="RIBONUCLEASE III"/>
    <property type="match status" value="1"/>
</dbReference>
<keyword evidence="14 15" id="KW-0694">RNA-binding</keyword>
<dbReference type="CDD" id="cd00593">
    <property type="entry name" value="RIBOc"/>
    <property type="match status" value="1"/>
</dbReference>
<evidence type="ECO:0000256" key="11">
    <source>
        <dbReference type="ARBA" id="ARBA00022759"/>
    </source>
</evidence>
<dbReference type="GO" id="GO:0003725">
    <property type="term" value="F:double-stranded RNA binding"/>
    <property type="evidence" value="ECO:0007669"/>
    <property type="project" value="TreeGrafter"/>
</dbReference>
<evidence type="ECO:0000256" key="15">
    <source>
        <dbReference type="HAMAP-Rule" id="MF_00104"/>
    </source>
</evidence>
<dbReference type="SMART" id="SM00535">
    <property type="entry name" value="RIBOc"/>
    <property type="match status" value="1"/>
</dbReference>
<accession>A0A4R2GUQ4</accession>
<evidence type="ECO:0000256" key="14">
    <source>
        <dbReference type="ARBA" id="ARBA00022884"/>
    </source>
</evidence>
<dbReference type="GO" id="GO:0006364">
    <property type="term" value="P:rRNA processing"/>
    <property type="evidence" value="ECO:0007669"/>
    <property type="project" value="UniProtKB-UniRule"/>
</dbReference>
<dbReference type="RefSeq" id="WP_132005063.1">
    <property type="nucleotide sequence ID" value="NZ_JBHUNN010000002.1"/>
</dbReference>
<evidence type="ECO:0000256" key="7">
    <source>
        <dbReference type="ARBA" id="ARBA00022664"/>
    </source>
</evidence>
<proteinExistence type="inferred from homology"/>
<keyword evidence="19" id="KW-1185">Reference proteome</keyword>
<dbReference type="Pfam" id="PF14622">
    <property type="entry name" value="Ribonucleas_3_3"/>
    <property type="match status" value="1"/>
</dbReference>
<feature type="domain" description="DRBM" evidence="16">
    <location>
        <begin position="158"/>
        <end position="227"/>
    </location>
</feature>
<dbReference type="HAMAP" id="MF_00104">
    <property type="entry name" value="RNase_III"/>
    <property type="match status" value="1"/>
</dbReference>
<feature type="binding site" evidence="15">
    <location>
        <position position="122"/>
    </location>
    <ligand>
        <name>Mg(2+)</name>
        <dbReference type="ChEBI" id="CHEBI:18420"/>
    </ligand>
</feature>
<evidence type="ECO:0000259" key="17">
    <source>
        <dbReference type="PROSITE" id="PS50142"/>
    </source>
</evidence>
<keyword evidence="7 15" id="KW-0507">mRNA processing</keyword>
<dbReference type="InterPro" id="IPR014720">
    <property type="entry name" value="dsRBD_dom"/>
</dbReference>
<evidence type="ECO:0000256" key="8">
    <source>
        <dbReference type="ARBA" id="ARBA00022694"/>
    </source>
</evidence>
<keyword evidence="6 15" id="KW-0698">rRNA processing</keyword>
<comment type="function">
    <text evidence="15">Digests double-stranded RNA. Involved in the processing of primary rRNA transcript to yield the immediate precursors to the large and small rRNAs (23S and 16S). Processes some mRNAs, and tRNAs when they are encoded in the rRNA operon. Processes pre-crRNA and tracrRNA of type II CRISPR loci if present in the organism.</text>
</comment>
<feature type="binding site" evidence="15">
    <location>
        <position position="119"/>
    </location>
    <ligand>
        <name>Mg(2+)</name>
        <dbReference type="ChEBI" id="CHEBI:18420"/>
    </ligand>
</feature>
<evidence type="ECO:0000256" key="13">
    <source>
        <dbReference type="ARBA" id="ARBA00022842"/>
    </source>
</evidence>
<keyword evidence="5 15" id="KW-0963">Cytoplasm</keyword>
<dbReference type="CDD" id="cd10845">
    <property type="entry name" value="DSRM_RNAse_III_family"/>
    <property type="match status" value="1"/>
</dbReference>
<sequence>MAARKPPLAALEAAVGHSFTDRSLLERALTHVSGADDRIGSYQRLEFLGDRVLGLVVAEMLFRTFPAAEEGELSRRLAELVRRETCTEVARAWDVPPHLRLAAGGAFPRARQNVSLLADVCEAIVGAVYLDGGHGAAAAVVRAAFGPRMHAPQRPLRDAKTTLQEWAHARGLPNPGYELVETTGPDHAPVFTISTQVQGFEPCIGKGASKRAAEQDAAGQFLAREGADPT</sequence>
<dbReference type="SUPFAM" id="SSF54768">
    <property type="entry name" value="dsRNA-binding domain-like"/>
    <property type="match status" value="1"/>
</dbReference>
<keyword evidence="8 15" id="KW-0819">tRNA processing</keyword>
<evidence type="ECO:0000313" key="18">
    <source>
        <dbReference type="EMBL" id="TCO14205.1"/>
    </source>
</evidence>
<evidence type="ECO:0000256" key="5">
    <source>
        <dbReference type="ARBA" id="ARBA00022490"/>
    </source>
</evidence>
<dbReference type="FunFam" id="1.10.1520.10:FF:000001">
    <property type="entry name" value="Ribonuclease 3"/>
    <property type="match status" value="1"/>
</dbReference>
<dbReference type="GO" id="GO:0006397">
    <property type="term" value="P:mRNA processing"/>
    <property type="evidence" value="ECO:0007669"/>
    <property type="project" value="UniProtKB-UniRule"/>
</dbReference>
<dbReference type="GO" id="GO:0004525">
    <property type="term" value="F:ribonuclease III activity"/>
    <property type="evidence" value="ECO:0007669"/>
    <property type="project" value="UniProtKB-UniRule"/>
</dbReference>
<evidence type="ECO:0000313" key="19">
    <source>
        <dbReference type="Proteomes" id="UP000294881"/>
    </source>
</evidence>
<feature type="domain" description="RNase III" evidence="17">
    <location>
        <begin position="8"/>
        <end position="133"/>
    </location>
</feature>
<dbReference type="InterPro" id="IPR011907">
    <property type="entry name" value="RNase_III"/>
</dbReference>
<feature type="binding site" evidence="15">
    <location>
        <position position="46"/>
    </location>
    <ligand>
        <name>Mg(2+)</name>
        <dbReference type="ChEBI" id="CHEBI:18420"/>
    </ligand>
</feature>
<keyword evidence="10 15" id="KW-0479">Metal-binding</keyword>
<dbReference type="PROSITE" id="PS50142">
    <property type="entry name" value="RNASE_3_2"/>
    <property type="match status" value="1"/>
</dbReference>
<evidence type="ECO:0000256" key="12">
    <source>
        <dbReference type="ARBA" id="ARBA00022801"/>
    </source>
</evidence>
<dbReference type="EMBL" id="SLWL01000004">
    <property type="protein sequence ID" value="TCO14205.1"/>
    <property type="molecule type" value="Genomic_DNA"/>
</dbReference>
<dbReference type="Pfam" id="PF00035">
    <property type="entry name" value="dsrm"/>
    <property type="match status" value="1"/>
</dbReference>
<evidence type="ECO:0000256" key="9">
    <source>
        <dbReference type="ARBA" id="ARBA00022722"/>
    </source>
</evidence>
<keyword evidence="13 15" id="KW-0460">Magnesium</keyword>
<dbReference type="NCBIfam" id="TIGR02191">
    <property type="entry name" value="RNaseIII"/>
    <property type="match status" value="1"/>
</dbReference>
<dbReference type="InterPro" id="IPR000999">
    <property type="entry name" value="RNase_III_dom"/>
</dbReference>
<dbReference type="PROSITE" id="PS00517">
    <property type="entry name" value="RNASE_3_1"/>
    <property type="match status" value="1"/>
</dbReference>
<comment type="catalytic activity">
    <reaction evidence="1 15">
        <text>Endonucleolytic cleavage to 5'-phosphomonoester.</text>
        <dbReference type="EC" id="3.1.26.3"/>
    </reaction>
</comment>
<evidence type="ECO:0000256" key="6">
    <source>
        <dbReference type="ARBA" id="ARBA00022552"/>
    </source>
</evidence>
<gene>
    <name evidence="15" type="primary">rnc</name>
    <name evidence="18" type="ORF">EV666_104158</name>
</gene>
<evidence type="ECO:0000256" key="1">
    <source>
        <dbReference type="ARBA" id="ARBA00000109"/>
    </source>
</evidence>
<organism evidence="18 19">
    <name type="scientific">Camelimonas lactis</name>
    <dbReference type="NCBI Taxonomy" id="659006"/>
    <lineage>
        <taxon>Bacteria</taxon>
        <taxon>Pseudomonadati</taxon>
        <taxon>Pseudomonadota</taxon>
        <taxon>Alphaproteobacteria</taxon>
        <taxon>Hyphomicrobiales</taxon>
        <taxon>Chelatococcaceae</taxon>
        <taxon>Camelimonas</taxon>
    </lineage>
</organism>
<comment type="subunit">
    <text evidence="4 15">Homodimer.</text>
</comment>
<feature type="active site" evidence="15">
    <location>
        <position position="50"/>
    </location>
</feature>
<dbReference type="Gene3D" id="3.30.160.20">
    <property type="match status" value="1"/>
</dbReference>
<dbReference type="GO" id="GO:0005737">
    <property type="term" value="C:cytoplasm"/>
    <property type="evidence" value="ECO:0007669"/>
    <property type="project" value="UniProtKB-SubCell"/>
</dbReference>
<dbReference type="OrthoDB" id="9805026at2"/>
<feature type="active site" evidence="15">
    <location>
        <position position="122"/>
    </location>
</feature>
<protein>
    <recommendedName>
        <fullName evidence="15">Ribonuclease 3</fullName>
        <ecNumber evidence="15">3.1.26.3</ecNumber>
    </recommendedName>
    <alternativeName>
        <fullName evidence="15">Ribonuclease III</fullName>
        <shortName evidence="15">RNase III</shortName>
    </alternativeName>
</protein>